<evidence type="ECO:0000256" key="2">
    <source>
        <dbReference type="ARBA" id="ARBA00022490"/>
    </source>
</evidence>
<reference evidence="6" key="1">
    <citation type="submission" date="2025-08" db="UniProtKB">
        <authorList>
            <consortium name="RefSeq"/>
        </authorList>
    </citation>
    <scope>IDENTIFICATION</scope>
    <source>
        <tissue evidence="6">Testes</tissue>
    </source>
</reference>
<sequence length="201" mass="23161">MAVAAEFMKHPLTVWVAAFKDDGKQMDFNDLADGVFLNDIMLQIDPRPTNIRVNREVNGDVNLRIQNLDTVMRNIKSYYQDILQQLIVMSLPNILAIAKEPDSETSVRELHKLLLLMLGCAVQCERKEVFIEKIKQLDIDVQHAIVGHIQEITDNTGNVFCMQWSELTEIPLEQLDALARNMFEHLKRVVKERDDYAEVII</sequence>
<keyword evidence="3" id="KW-0175">Coiled coil</keyword>
<protein>
    <submittedName>
        <fullName evidence="6">Protein Daple-like</fullName>
    </submittedName>
</protein>
<dbReference type="SUPFAM" id="SSF116907">
    <property type="entry name" value="Hook domain"/>
    <property type="match status" value="1"/>
</dbReference>
<evidence type="ECO:0000256" key="3">
    <source>
        <dbReference type="ARBA" id="ARBA00023054"/>
    </source>
</evidence>
<dbReference type="GeneID" id="102808948"/>
<dbReference type="PANTHER" id="PTHR18947">
    <property type="entry name" value="HOOK PROTEINS"/>
    <property type="match status" value="1"/>
</dbReference>
<evidence type="ECO:0000313" key="5">
    <source>
        <dbReference type="Proteomes" id="UP000694865"/>
    </source>
</evidence>
<evidence type="ECO:0000259" key="4">
    <source>
        <dbReference type="Pfam" id="PF19047"/>
    </source>
</evidence>
<feature type="domain" description="HOOK N-terminal" evidence="4">
    <location>
        <begin position="12"/>
        <end position="151"/>
    </location>
</feature>
<dbReference type="Proteomes" id="UP000694865">
    <property type="component" value="Unplaced"/>
</dbReference>
<feature type="non-terminal residue" evidence="6">
    <location>
        <position position="201"/>
    </location>
</feature>
<keyword evidence="5" id="KW-1185">Reference proteome</keyword>
<dbReference type="CDD" id="cd22223">
    <property type="entry name" value="HkD_HkRP"/>
    <property type="match status" value="1"/>
</dbReference>
<comment type="subcellular location">
    <subcellularLocation>
        <location evidence="1">Cytoplasm</location>
    </subcellularLocation>
</comment>
<dbReference type="Pfam" id="PF19047">
    <property type="entry name" value="HOOK_N"/>
    <property type="match status" value="1"/>
</dbReference>
<dbReference type="RefSeq" id="XP_006824799.1">
    <property type="nucleotide sequence ID" value="XM_006824736.1"/>
</dbReference>
<accession>A0ABM0MXQ8</accession>
<name>A0ABM0MXQ8_SACKO</name>
<dbReference type="InterPro" id="IPR036872">
    <property type="entry name" value="CH_dom_sf"/>
</dbReference>
<proteinExistence type="predicted"/>
<dbReference type="PANTHER" id="PTHR18947:SF28">
    <property type="entry name" value="GIRDIN, ISOFORM A"/>
    <property type="match status" value="1"/>
</dbReference>
<gene>
    <name evidence="6" type="primary">LOC102808948</name>
</gene>
<evidence type="ECO:0000313" key="6">
    <source>
        <dbReference type="RefSeq" id="XP_006824799.1"/>
    </source>
</evidence>
<keyword evidence="2" id="KW-0963">Cytoplasm</keyword>
<organism evidence="5 6">
    <name type="scientific">Saccoglossus kowalevskii</name>
    <name type="common">Acorn worm</name>
    <dbReference type="NCBI Taxonomy" id="10224"/>
    <lineage>
        <taxon>Eukaryota</taxon>
        <taxon>Metazoa</taxon>
        <taxon>Hemichordata</taxon>
        <taxon>Enteropneusta</taxon>
        <taxon>Harrimaniidae</taxon>
        <taxon>Saccoglossus</taxon>
    </lineage>
</organism>
<dbReference type="InterPro" id="IPR043936">
    <property type="entry name" value="HOOK_N"/>
</dbReference>
<evidence type="ECO:0000256" key="1">
    <source>
        <dbReference type="ARBA" id="ARBA00004496"/>
    </source>
</evidence>
<dbReference type="Gene3D" id="1.10.418.10">
    <property type="entry name" value="Calponin-like domain"/>
    <property type="match status" value="1"/>
</dbReference>